<dbReference type="GO" id="GO:0009094">
    <property type="term" value="P:L-phenylalanine biosynthetic process"/>
    <property type="evidence" value="ECO:0007669"/>
    <property type="project" value="UniProtKB-UniPathway"/>
</dbReference>
<dbReference type="CDD" id="cd04905">
    <property type="entry name" value="ACT_CM-PDT"/>
    <property type="match status" value="1"/>
</dbReference>
<name>A0A024FSY5_9STRA</name>
<reference evidence="9 10" key="1">
    <citation type="submission" date="2012-05" db="EMBL/GenBank/DDBJ databases">
        <title>Recombination and specialization in a pathogen metapopulation.</title>
        <authorList>
            <person name="Gardiner A."/>
            <person name="Kemen E."/>
            <person name="Schultz-Larsen T."/>
            <person name="MacLean D."/>
            <person name="Van Oosterhout C."/>
            <person name="Jones J.D.G."/>
        </authorList>
    </citation>
    <scope>NUCLEOTIDE SEQUENCE [LARGE SCALE GENOMIC DNA]</scope>
    <source>
        <strain evidence="9 10">Ac Nc2</strain>
    </source>
</reference>
<dbReference type="InterPro" id="IPR008242">
    <property type="entry name" value="Chor_mutase/pphenate_deHydtase"/>
</dbReference>
<sequence>MPLTKEVEVQYLLARLERPVVAVAGETASFAWKAAEVHFGLSASSTFLCNKGIRDVFAMVENNSIAYGVVPVEDSQLGMIKETQTWLLRGTVKVSAEVILPKHLVIAGSVPPTMLRSNTVTTVYVPLEIIAQVQNQAGNLWPSATIDPVKSISEAVAKLKESEISPQNVTVAIITEQAARLHVLQHIELPSGFVDARGSSSAYMRMLVIGKSFPAATGNDKSFIGIKIRDQVGSLLDALTIWKEHGISLCCLESIYCTDRSGYDFFVEFSGHIQDSNVQAAIHELSTQVCSVRHLGSCAVKITQERSS</sequence>
<dbReference type="Proteomes" id="UP000053237">
    <property type="component" value="Unassembled WGS sequence"/>
</dbReference>
<evidence type="ECO:0000256" key="3">
    <source>
        <dbReference type="ARBA" id="ARBA00022605"/>
    </source>
</evidence>
<gene>
    <name evidence="9" type="ORF">BN9_054890</name>
</gene>
<feature type="domain" description="ACT" evidence="8">
    <location>
        <begin position="223"/>
        <end position="297"/>
    </location>
</feature>
<evidence type="ECO:0000256" key="5">
    <source>
        <dbReference type="ARBA" id="ARBA00023222"/>
    </source>
</evidence>
<dbReference type="PIRSF" id="PIRSF001500">
    <property type="entry name" value="Chor_mut_pdt_Ppr"/>
    <property type="match status" value="1"/>
</dbReference>
<keyword evidence="10" id="KW-1185">Reference proteome</keyword>
<dbReference type="InterPro" id="IPR045865">
    <property type="entry name" value="ACT-like_dom_sf"/>
</dbReference>
<dbReference type="PANTHER" id="PTHR21022:SF19">
    <property type="entry name" value="PREPHENATE DEHYDRATASE-RELATED"/>
    <property type="match status" value="1"/>
</dbReference>
<protein>
    <recommendedName>
        <fullName evidence="2">prephenate dehydratase</fullName>
        <ecNumber evidence="2">4.2.1.51</ecNumber>
    </recommendedName>
</protein>
<dbReference type="GO" id="GO:0005737">
    <property type="term" value="C:cytoplasm"/>
    <property type="evidence" value="ECO:0007669"/>
    <property type="project" value="TreeGrafter"/>
</dbReference>
<dbReference type="EC" id="4.2.1.51" evidence="2"/>
<dbReference type="SUPFAM" id="SSF53850">
    <property type="entry name" value="Periplasmic binding protein-like II"/>
    <property type="match status" value="1"/>
</dbReference>
<dbReference type="SUPFAM" id="SSF55021">
    <property type="entry name" value="ACT-like"/>
    <property type="match status" value="1"/>
</dbReference>
<dbReference type="AlphaFoldDB" id="A0A024FSY5"/>
<dbReference type="PROSITE" id="PS51171">
    <property type="entry name" value="PREPHENATE_DEHYDR_3"/>
    <property type="match status" value="1"/>
</dbReference>
<proteinExistence type="predicted"/>
<dbReference type="PROSITE" id="PS51671">
    <property type="entry name" value="ACT"/>
    <property type="match status" value="1"/>
</dbReference>
<evidence type="ECO:0000256" key="2">
    <source>
        <dbReference type="ARBA" id="ARBA00013147"/>
    </source>
</evidence>
<dbReference type="InParanoid" id="A0A024FSY5"/>
<evidence type="ECO:0000256" key="1">
    <source>
        <dbReference type="ARBA" id="ARBA00004741"/>
    </source>
</evidence>
<organism evidence="9 10">
    <name type="scientific">Albugo candida</name>
    <dbReference type="NCBI Taxonomy" id="65357"/>
    <lineage>
        <taxon>Eukaryota</taxon>
        <taxon>Sar</taxon>
        <taxon>Stramenopiles</taxon>
        <taxon>Oomycota</taxon>
        <taxon>Peronosporomycetes</taxon>
        <taxon>Albuginales</taxon>
        <taxon>Albuginaceae</taxon>
        <taxon>Albugo</taxon>
    </lineage>
</organism>
<comment type="pathway">
    <text evidence="1">Amino-acid biosynthesis; L-phenylalanine biosynthesis; phenylpyruvate from prephenate: step 1/1.</text>
</comment>
<evidence type="ECO:0000313" key="9">
    <source>
        <dbReference type="EMBL" id="CCI10061.1"/>
    </source>
</evidence>
<dbReference type="Pfam" id="PF00800">
    <property type="entry name" value="PDT"/>
    <property type="match status" value="1"/>
</dbReference>
<comment type="caution">
    <text evidence="9">The sequence shown here is derived from an EMBL/GenBank/DDBJ whole genome shotgun (WGS) entry which is preliminary data.</text>
</comment>
<dbReference type="Gene3D" id="3.30.70.260">
    <property type="match status" value="1"/>
</dbReference>
<evidence type="ECO:0000256" key="4">
    <source>
        <dbReference type="ARBA" id="ARBA00023141"/>
    </source>
</evidence>
<evidence type="ECO:0000259" key="7">
    <source>
        <dbReference type="PROSITE" id="PS51171"/>
    </source>
</evidence>
<keyword evidence="6" id="KW-0456">Lyase</keyword>
<keyword evidence="5" id="KW-0584">Phenylalanine biosynthesis</keyword>
<evidence type="ECO:0000256" key="6">
    <source>
        <dbReference type="ARBA" id="ARBA00023239"/>
    </source>
</evidence>
<dbReference type="InterPro" id="IPR002912">
    <property type="entry name" value="ACT_dom"/>
</dbReference>
<feature type="domain" description="Prephenate dehydratase" evidence="7">
    <location>
        <begin position="20"/>
        <end position="206"/>
    </location>
</feature>
<dbReference type="InterPro" id="IPR001086">
    <property type="entry name" value="Preph_deHydtase"/>
</dbReference>
<keyword evidence="4" id="KW-0057">Aromatic amino acid biosynthesis</keyword>
<dbReference type="PANTHER" id="PTHR21022">
    <property type="entry name" value="PREPHENATE DEHYDRATASE P PROTEIN"/>
    <property type="match status" value="1"/>
</dbReference>
<dbReference type="EMBL" id="CAIX01000076">
    <property type="protein sequence ID" value="CCI10061.1"/>
    <property type="molecule type" value="Genomic_DNA"/>
</dbReference>
<dbReference type="Gene3D" id="3.40.190.10">
    <property type="entry name" value="Periplasmic binding protein-like II"/>
    <property type="match status" value="2"/>
</dbReference>
<accession>A0A024FSY5</accession>
<evidence type="ECO:0000313" key="10">
    <source>
        <dbReference type="Proteomes" id="UP000053237"/>
    </source>
</evidence>
<dbReference type="GO" id="GO:0004664">
    <property type="term" value="F:prephenate dehydratase activity"/>
    <property type="evidence" value="ECO:0007669"/>
    <property type="project" value="UniProtKB-EC"/>
</dbReference>
<evidence type="ECO:0000259" key="8">
    <source>
        <dbReference type="PROSITE" id="PS51671"/>
    </source>
</evidence>
<dbReference type="OrthoDB" id="191918at2759"/>
<dbReference type="STRING" id="65357.A0A024FSY5"/>
<dbReference type="UniPathway" id="UPA00121">
    <property type="reaction ID" value="UER00345"/>
</dbReference>
<keyword evidence="3" id="KW-0028">Amino-acid biosynthesis</keyword>